<comment type="caution">
    <text evidence="2">The sequence shown here is derived from an EMBL/GenBank/DDBJ whole genome shotgun (WGS) entry which is preliminary data.</text>
</comment>
<organism evidence="2 3">
    <name type="scientific">Sesamum alatum</name>
    <dbReference type="NCBI Taxonomy" id="300844"/>
    <lineage>
        <taxon>Eukaryota</taxon>
        <taxon>Viridiplantae</taxon>
        <taxon>Streptophyta</taxon>
        <taxon>Embryophyta</taxon>
        <taxon>Tracheophyta</taxon>
        <taxon>Spermatophyta</taxon>
        <taxon>Magnoliopsida</taxon>
        <taxon>eudicotyledons</taxon>
        <taxon>Gunneridae</taxon>
        <taxon>Pentapetalae</taxon>
        <taxon>asterids</taxon>
        <taxon>lamiids</taxon>
        <taxon>Lamiales</taxon>
        <taxon>Pedaliaceae</taxon>
        <taxon>Sesamum</taxon>
    </lineage>
</organism>
<sequence length="170" mass="18876">MHLAKILYLLSSSVGELHTLALPTPTTTQPHNIDHHRHHRPTVHLRSRRGAAAAPPPAGPPEIFPARLRPRAPPSGSPSAARHAQPARSPRRRGTRPHSPSESRQIAQKSPPFRRHLLSRNPAKFRRFAHLPHTYQSTPHHQTMVSPQAISGLIGEFDWAQTLTGASFSR</sequence>
<reference evidence="2" key="1">
    <citation type="submission" date="2020-06" db="EMBL/GenBank/DDBJ databases">
        <authorList>
            <person name="Li T."/>
            <person name="Hu X."/>
            <person name="Zhang T."/>
            <person name="Song X."/>
            <person name="Zhang H."/>
            <person name="Dai N."/>
            <person name="Sheng W."/>
            <person name="Hou X."/>
            <person name="Wei L."/>
        </authorList>
    </citation>
    <scope>NUCLEOTIDE SEQUENCE</scope>
    <source>
        <strain evidence="2">3651</strain>
        <tissue evidence="2">Leaf</tissue>
    </source>
</reference>
<accession>A0AAE1YVU9</accession>
<feature type="compositionally biased region" description="Polar residues" evidence="1">
    <location>
        <begin position="98"/>
        <end position="108"/>
    </location>
</feature>
<dbReference type="AlphaFoldDB" id="A0AAE1YVU9"/>
<name>A0AAE1YVU9_9LAMI</name>
<proteinExistence type="predicted"/>
<evidence type="ECO:0000313" key="2">
    <source>
        <dbReference type="EMBL" id="KAK4436663.1"/>
    </source>
</evidence>
<dbReference type="Proteomes" id="UP001293254">
    <property type="component" value="Unassembled WGS sequence"/>
</dbReference>
<evidence type="ECO:0000256" key="1">
    <source>
        <dbReference type="SAM" id="MobiDB-lite"/>
    </source>
</evidence>
<feature type="region of interest" description="Disordered" evidence="1">
    <location>
        <begin position="22"/>
        <end position="115"/>
    </location>
</feature>
<protein>
    <submittedName>
        <fullName evidence="2">Uncharacterized protein</fullName>
    </submittedName>
</protein>
<evidence type="ECO:0000313" key="3">
    <source>
        <dbReference type="Proteomes" id="UP001293254"/>
    </source>
</evidence>
<feature type="compositionally biased region" description="Pro residues" evidence="1">
    <location>
        <begin position="54"/>
        <end position="63"/>
    </location>
</feature>
<keyword evidence="3" id="KW-1185">Reference proteome</keyword>
<reference evidence="2" key="2">
    <citation type="journal article" date="2024" name="Plant">
        <title>Genomic evolution and insights into agronomic trait innovations of Sesamum species.</title>
        <authorList>
            <person name="Miao H."/>
            <person name="Wang L."/>
            <person name="Qu L."/>
            <person name="Liu H."/>
            <person name="Sun Y."/>
            <person name="Le M."/>
            <person name="Wang Q."/>
            <person name="Wei S."/>
            <person name="Zheng Y."/>
            <person name="Lin W."/>
            <person name="Duan Y."/>
            <person name="Cao H."/>
            <person name="Xiong S."/>
            <person name="Wang X."/>
            <person name="Wei L."/>
            <person name="Li C."/>
            <person name="Ma Q."/>
            <person name="Ju M."/>
            <person name="Zhao R."/>
            <person name="Li G."/>
            <person name="Mu C."/>
            <person name="Tian Q."/>
            <person name="Mei H."/>
            <person name="Zhang T."/>
            <person name="Gao T."/>
            <person name="Zhang H."/>
        </authorList>
    </citation>
    <scope>NUCLEOTIDE SEQUENCE</scope>
    <source>
        <strain evidence="2">3651</strain>
    </source>
</reference>
<gene>
    <name evidence="2" type="ORF">Salat_0000200</name>
</gene>
<feature type="compositionally biased region" description="Basic residues" evidence="1">
    <location>
        <begin position="34"/>
        <end position="49"/>
    </location>
</feature>
<dbReference type="EMBL" id="JACGWO010000001">
    <property type="protein sequence ID" value="KAK4436663.1"/>
    <property type="molecule type" value="Genomic_DNA"/>
</dbReference>